<keyword evidence="4 10" id="KW-0808">Transferase</keyword>
<dbReference type="RefSeq" id="WP_213821824.1">
    <property type="nucleotide sequence ID" value="NZ_JAAMFL010000006.1"/>
</dbReference>
<dbReference type="CDD" id="cd02019">
    <property type="entry name" value="NK"/>
    <property type="match status" value="1"/>
</dbReference>
<dbReference type="EC" id="2.5.1.75" evidence="10"/>
<dbReference type="NCBIfam" id="TIGR00174">
    <property type="entry name" value="miaA"/>
    <property type="match status" value="1"/>
</dbReference>
<evidence type="ECO:0000313" key="14">
    <source>
        <dbReference type="EMBL" id="MBS9337682.1"/>
    </source>
</evidence>
<evidence type="ECO:0000256" key="9">
    <source>
        <dbReference type="ARBA" id="ARBA00049563"/>
    </source>
</evidence>
<keyword evidence="5 10" id="KW-0819">tRNA processing</keyword>
<reference evidence="14 15" key="1">
    <citation type="submission" date="2020-02" db="EMBL/GenBank/DDBJ databases">
        <title>Fructobacillus sp. isolated from paper mulberry of Taiwan.</title>
        <authorList>
            <person name="Lin S.-T."/>
        </authorList>
    </citation>
    <scope>NUCLEOTIDE SEQUENCE [LARGE SCALE GENOMIC DNA]</scope>
    <source>
        <strain evidence="14 15">S1-1</strain>
    </source>
</reference>
<keyword evidence="8 10" id="KW-0460">Magnesium</keyword>
<accession>A0ABS5QY06</accession>
<evidence type="ECO:0000256" key="4">
    <source>
        <dbReference type="ARBA" id="ARBA00022679"/>
    </source>
</evidence>
<dbReference type="Gene3D" id="3.40.50.300">
    <property type="entry name" value="P-loop containing nucleotide triphosphate hydrolases"/>
    <property type="match status" value="1"/>
</dbReference>
<dbReference type="GO" id="GO:0052381">
    <property type="term" value="F:tRNA dimethylallyltransferase activity"/>
    <property type="evidence" value="ECO:0007669"/>
    <property type="project" value="UniProtKB-EC"/>
</dbReference>
<comment type="cofactor">
    <cofactor evidence="1 10">
        <name>Mg(2+)</name>
        <dbReference type="ChEBI" id="CHEBI:18420"/>
    </cofactor>
</comment>
<dbReference type="PANTHER" id="PTHR11088">
    <property type="entry name" value="TRNA DIMETHYLALLYLTRANSFERASE"/>
    <property type="match status" value="1"/>
</dbReference>
<dbReference type="PANTHER" id="PTHR11088:SF60">
    <property type="entry name" value="TRNA DIMETHYLALLYLTRANSFERASE"/>
    <property type="match status" value="1"/>
</dbReference>
<evidence type="ECO:0000256" key="5">
    <source>
        <dbReference type="ARBA" id="ARBA00022694"/>
    </source>
</evidence>
<dbReference type="EMBL" id="JAAMFL010000006">
    <property type="protein sequence ID" value="MBS9337682.1"/>
    <property type="molecule type" value="Genomic_DNA"/>
</dbReference>
<sequence>MNQNKLVVIAGPTASGKTALAMDLADQYNGEIVSADSMQVYQNLSIGTAKADAEELKRGPQHLIDLVPETATFSVGDFLVAADQTIASIQQRGKLPIIVGGTGFYVKALLGQQQLDYAPSNEAEVKEDEKRSLENLEKELRAVAPESLLERVDLKNKARVLRALQIARHGEKKEQATKTRPSYEACVLGIDWPRANLYERINQRVDLMMEKGLEAEARGLYETGGLALQAGRGIGYKEFYPYFEGSKTLAEVVDNVKQDSRRYAKRQLTYWRHQIDGLEWIAADDALKIASKKVSAFLEGE</sequence>
<comment type="similarity">
    <text evidence="3 10 13">Belongs to the IPP transferase family.</text>
</comment>
<keyword evidence="7 10" id="KW-0067">ATP-binding</keyword>
<feature type="region of interest" description="Interaction with substrate tRNA" evidence="10">
    <location>
        <begin position="36"/>
        <end position="39"/>
    </location>
</feature>
<evidence type="ECO:0000256" key="3">
    <source>
        <dbReference type="ARBA" id="ARBA00005842"/>
    </source>
</evidence>
<dbReference type="Pfam" id="PF01715">
    <property type="entry name" value="IPPT"/>
    <property type="match status" value="1"/>
</dbReference>
<evidence type="ECO:0000256" key="6">
    <source>
        <dbReference type="ARBA" id="ARBA00022741"/>
    </source>
</evidence>
<dbReference type="Gene3D" id="1.10.287.890">
    <property type="entry name" value="Crystal structure of tRNA isopentenylpyrophosphate transferase (bh2366) domain"/>
    <property type="match status" value="1"/>
</dbReference>
<dbReference type="InterPro" id="IPR027417">
    <property type="entry name" value="P-loop_NTPase"/>
</dbReference>
<evidence type="ECO:0000256" key="1">
    <source>
        <dbReference type="ARBA" id="ARBA00001946"/>
    </source>
</evidence>
<proteinExistence type="inferred from homology"/>
<feature type="binding site" evidence="10">
    <location>
        <begin position="11"/>
        <end position="18"/>
    </location>
    <ligand>
        <name>ATP</name>
        <dbReference type="ChEBI" id="CHEBI:30616"/>
    </ligand>
</feature>
<dbReference type="InterPro" id="IPR039657">
    <property type="entry name" value="Dimethylallyltransferase"/>
</dbReference>
<comment type="catalytic activity">
    <reaction evidence="9 10 11">
        <text>adenosine(37) in tRNA + dimethylallyl diphosphate = N(6)-dimethylallyladenosine(37) in tRNA + diphosphate</text>
        <dbReference type="Rhea" id="RHEA:26482"/>
        <dbReference type="Rhea" id="RHEA-COMP:10162"/>
        <dbReference type="Rhea" id="RHEA-COMP:10375"/>
        <dbReference type="ChEBI" id="CHEBI:33019"/>
        <dbReference type="ChEBI" id="CHEBI:57623"/>
        <dbReference type="ChEBI" id="CHEBI:74411"/>
        <dbReference type="ChEBI" id="CHEBI:74415"/>
        <dbReference type="EC" id="2.5.1.75"/>
    </reaction>
</comment>
<feature type="site" description="Interaction with substrate tRNA" evidence="10">
    <location>
        <position position="102"/>
    </location>
</feature>
<comment type="caution">
    <text evidence="10">Lacks conserved residue(s) required for the propagation of feature annotation.</text>
</comment>
<comment type="function">
    <text evidence="2 10 12">Catalyzes the transfer of a dimethylallyl group onto the adenine at position 37 in tRNAs that read codons beginning with uridine, leading to the formation of N6-(dimethylallyl)adenosine (i(6)A).</text>
</comment>
<dbReference type="InterPro" id="IPR018022">
    <property type="entry name" value="IPT"/>
</dbReference>
<feature type="binding site" evidence="10">
    <location>
        <begin position="13"/>
        <end position="18"/>
    </location>
    <ligand>
        <name>substrate</name>
    </ligand>
</feature>
<organism evidence="14 15">
    <name type="scientific">Fructobacillus parabroussonetiae</name>
    <dbReference type="NCBI Taxonomy" id="2713174"/>
    <lineage>
        <taxon>Bacteria</taxon>
        <taxon>Bacillati</taxon>
        <taxon>Bacillota</taxon>
        <taxon>Bacilli</taxon>
        <taxon>Lactobacillales</taxon>
        <taxon>Lactobacillaceae</taxon>
        <taxon>Fructobacillus</taxon>
    </lineage>
</organism>
<evidence type="ECO:0000256" key="10">
    <source>
        <dbReference type="HAMAP-Rule" id="MF_00185"/>
    </source>
</evidence>
<name>A0ABS5QY06_9LACO</name>
<evidence type="ECO:0000313" key="15">
    <source>
        <dbReference type="Proteomes" id="UP001519503"/>
    </source>
</evidence>
<evidence type="ECO:0000256" key="11">
    <source>
        <dbReference type="RuleBase" id="RU003783"/>
    </source>
</evidence>
<dbReference type="Proteomes" id="UP001519503">
    <property type="component" value="Unassembled WGS sequence"/>
</dbReference>
<evidence type="ECO:0000256" key="12">
    <source>
        <dbReference type="RuleBase" id="RU003784"/>
    </source>
</evidence>
<evidence type="ECO:0000256" key="7">
    <source>
        <dbReference type="ARBA" id="ARBA00022840"/>
    </source>
</evidence>
<evidence type="ECO:0000256" key="8">
    <source>
        <dbReference type="ARBA" id="ARBA00022842"/>
    </source>
</evidence>
<keyword evidence="15" id="KW-1185">Reference proteome</keyword>
<protein>
    <recommendedName>
        <fullName evidence="10">tRNA dimethylallyltransferase</fullName>
        <ecNumber evidence="10">2.5.1.75</ecNumber>
    </recommendedName>
    <alternativeName>
        <fullName evidence="10">Dimethylallyl diphosphate:tRNA dimethylallyltransferase</fullName>
        <shortName evidence="10">DMAPP:tRNA dimethylallyltransferase</shortName>
        <shortName evidence="10">DMATase</shortName>
    </alternativeName>
    <alternativeName>
        <fullName evidence="10">Isopentenyl-diphosphate:tRNA isopentenyltransferase</fullName>
        <shortName evidence="10">IPP transferase</shortName>
        <shortName evidence="10">IPPT</shortName>
        <shortName evidence="10">IPTase</shortName>
    </alternativeName>
</protein>
<keyword evidence="6 10" id="KW-0547">Nucleotide-binding</keyword>
<comment type="subunit">
    <text evidence="10">Monomer.</text>
</comment>
<evidence type="ECO:0000256" key="13">
    <source>
        <dbReference type="RuleBase" id="RU003785"/>
    </source>
</evidence>
<evidence type="ECO:0000256" key="2">
    <source>
        <dbReference type="ARBA" id="ARBA00003213"/>
    </source>
</evidence>
<comment type="caution">
    <text evidence="14">The sequence shown here is derived from an EMBL/GenBank/DDBJ whole genome shotgun (WGS) entry which is preliminary data.</text>
</comment>
<dbReference type="HAMAP" id="MF_00185">
    <property type="entry name" value="IPP_trans"/>
    <property type="match status" value="1"/>
</dbReference>
<dbReference type="SUPFAM" id="SSF52540">
    <property type="entry name" value="P-loop containing nucleoside triphosphate hydrolases"/>
    <property type="match status" value="2"/>
</dbReference>
<gene>
    <name evidence="10 14" type="primary">miaA</name>
    <name evidence="14" type="ORF">G6R30_04300</name>
</gene>